<comment type="caution">
    <text evidence="10">The sequence shown here is derived from an EMBL/GenBank/DDBJ whole genome shotgun (WGS) entry which is preliminary data.</text>
</comment>
<evidence type="ECO:0000313" key="11">
    <source>
        <dbReference type="Proteomes" id="UP000554235"/>
    </source>
</evidence>
<dbReference type="Proteomes" id="UP000554235">
    <property type="component" value="Unassembled WGS sequence"/>
</dbReference>
<evidence type="ECO:0000256" key="3">
    <source>
        <dbReference type="ARBA" id="ARBA00022617"/>
    </source>
</evidence>
<dbReference type="InterPro" id="IPR036851">
    <property type="entry name" value="Chloroperoxidase-like_sf"/>
</dbReference>
<evidence type="ECO:0000256" key="5">
    <source>
        <dbReference type="ARBA" id="ARBA00023002"/>
    </source>
</evidence>
<feature type="domain" description="Heme haloperoxidase family profile" evidence="9">
    <location>
        <begin position="43"/>
        <end position="256"/>
    </location>
</feature>
<reference evidence="10 11" key="1">
    <citation type="submission" date="2020-01" db="EMBL/GenBank/DDBJ databases">
        <title>Identification and distribution of gene clusters putatively required for synthesis of sphingolipid metabolism inhibitors in phylogenetically diverse species of the filamentous fungus Fusarium.</title>
        <authorList>
            <person name="Kim H.-S."/>
            <person name="Busman M."/>
            <person name="Brown D.W."/>
            <person name="Divon H."/>
            <person name="Uhlig S."/>
            <person name="Proctor R.H."/>
        </authorList>
    </citation>
    <scope>NUCLEOTIDE SEQUENCE [LARGE SCALE GENOMIC DNA]</scope>
    <source>
        <strain evidence="10 11">NRRL 20459</strain>
    </source>
</reference>
<comment type="cofactor">
    <cofactor evidence="1">
        <name>heme b</name>
        <dbReference type="ChEBI" id="CHEBI:60344"/>
    </cofactor>
</comment>
<evidence type="ECO:0000256" key="6">
    <source>
        <dbReference type="ARBA" id="ARBA00023004"/>
    </source>
</evidence>
<dbReference type="OrthoDB" id="407298at2759"/>
<keyword evidence="3" id="KW-0349">Heme</keyword>
<dbReference type="AlphaFoldDB" id="A0A8H4P700"/>
<dbReference type="InterPro" id="IPR000028">
    <property type="entry name" value="Chloroperoxidase"/>
</dbReference>
<evidence type="ECO:0000256" key="8">
    <source>
        <dbReference type="SAM" id="SignalP"/>
    </source>
</evidence>
<protein>
    <submittedName>
        <fullName evidence="10">Cloroperoxidase</fullName>
    </submittedName>
</protein>
<dbReference type="PANTHER" id="PTHR33577">
    <property type="entry name" value="STERIGMATOCYSTIN BIOSYNTHESIS PEROXIDASE STCC-RELATED"/>
    <property type="match status" value="1"/>
</dbReference>
<dbReference type="PROSITE" id="PS51405">
    <property type="entry name" value="HEME_HALOPEROXIDASE"/>
    <property type="match status" value="1"/>
</dbReference>
<keyword evidence="8" id="KW-0732">Signal</keyword>
<dbReference type="SUPFAM" id="SSF47571">
    <property type="entry name" value="Cloroperoxidase"/>
    <property type="match status" value="1"/>
</dbReference>
<dbReference type="PANTHER" id="PTHR33577:SF7">
    <property type="entry name" value="HEME HALOPEROXIDASE FAMILY PROFILE DOMAIN-CONTAINING PROTEIN"/>
    <property type="match status" value="1"/>
</dbReference>
<evidence type="ECO:0000256" key="1">
    <source>
        <dbReference type="ARBA" id="ARBA00001970"/>
    </source>
</evidence>
<evidence type="ECO:0000313" key="10">
    <source>
        <dbReference type="EMBL" id="KAF4461550.1"/>
    </source>
</evidence>
<dbReference type="GO" id="GO:0046872">
    <property type="term" value="F:metal ion binding"/>
    <property type="evidence" value="ECO:0007669"/>
    <property type="project" value="UniProtKB-KW"/>
</dbReference>
<dbReference type="GO" id="GO:0004601">
    <property type="term" value="F:peroxidase activity"/>
    <property type="evidence" value="ECO:0007669"/>
    <property type="project" value="UniProtKB-KW"/>
</dbReference>
<accession>A0A8H4P700</accession>
<evidence type="ECO:0000256" key="7">
    <source>
        <dbReference type="ARBA" id="ARBA00025795"/>
    </source>
</evidence>
<organism evidence="10 11">
    <name type="scientific">Fusarium albosuccineum</name>
    <dbReference type="NCBI Taxonomy" id="1237068"/>
    <lineage>
        <taxon>Eukaryota</taxon>
        <taxon>Fungi</taxon>
        <taxon>Dikarya</taxon>
        <taxon>Ascomycota</taxon>
        <taxon>Pezizomycotina</taxon>
        <taxon>Sordariomycetes</taxon>
        <taxon>Hypocreomycetidae</taxon>
        <taxon>Hypocreales</taxon>
        <taxon>Nectriaceae</taxon>
        <taxon>Fusarium</taxon>
        <taxon>Fusarium decemcellulare species complex</taxon>
    </lineage>
</organism>
<dbReference type="PROSITE" id="PS51257">
    <property type="entry name" value="PROKAR_LIPOPROTEIN"/>
    <property type="match status" value="1"/>
</dbReference>
<evidence type="ECO:0000256" key="2">
    <source>
        <dbReference type="ARBA" id="ARBA00022559"/>
    </source>
</evidence>
<sequence length="281" mass="31235">MKLSILSLVLGFTFASCLPRPRSWWFWDLPGLGSGSSSGSSAPAPEWHPARPGDFRGPCPMMNTLANHGFLPRDGKNLTQEVVVSGLKRGINLHEALGTQMFKQSIIANPEPNATFFTLDQLNRHNVLEHDSSLSRLDAYFGNNHAFNQKVFDTTKAYWTAETVDTKMLANGKLFRQIQSRSTNPNYTFTSITDTFSMGELAAPVLVFGDTATATVPRNLMEYFFENERLPTELGWQKKKNPVMVEDVMQILGVVHNATNILTGGGTVEIIGRRDLHGVQF</sequence>
<evidence type="ECO:0000259" key="9">
    <source>
        <dbReference type="PROSITE" id="PS51405"/>
    </source>
</evidence>
<comment type="similarity">
    <text evidence="7">Belongs to the chloroperoxidase family.</text>
</comment>
<dbReference type="Pfam" id="PF01328">
    <property type="entry name" value="Peroxidase_2"/>
    <property type="match status" value="1"/>
</dbReference>
<proteinExistence type="inferred from homology"/>
<feature type="chain" id="PRO_5034604521" evidence="8">
    <location>
        <begin position="16"/>
        <end position="281"/>
    </location>
</feature>
<keyword evidence="2 10" id="KW-0575">Peroxidase</keyword>
<keyword evidence="6" id="KW-0408">Iron</keyword>
<keyword evidence="5" id="KW-0560">Oxidoreductase</keyword>
<dbReference type="Gene3D" id="1.10.489.10">
    <property type="entry name" value="Chloroperoxidase-like"/>
    <property type="match status" value="1"/>
</dbReference>
<keyword evidence="11" id="KW-1185">Reference proteome</keyword>
<dbReference type="EMBL" id="JAADYS010001699">
    <property type="protein sequence ID" value="KAF4461550.1"/>
    <property type="molecule type" value="Genomic_DNA"/>
</dbReference>
<gene>
    <name evidence="10" type="ORF">FALBO_11652</name>
</gene>
<keyword evidence="4" id="KW-0479">Metal-binding</keyword>
<feature type="signal peptide" evidence="8">
    <location>
        <begin position="1"/>
        <end position="15"/>
    </location>
</feature>
<name>A0A8H4P700_9HYPO</name>
<evidence type="ECO:0000256" key="4">
    <source>
        <dbReference type="ARBA" id="ARBA00022723"/>
    </source>
</evidence>